<protein>
    <submittedName>
        <fullName evidence="5">Cytochrome c, class I</fullName>
    </submittedName>
</protein>
<reference evidence="6" key="1">
    <citation type="submission" date="2014-02" db="EMBL/GenBank/DDBJ databases">
        <title>Complete genome sequence and comparative genomic analysis of the nitrogen-fixing bacterium Leptospirillum ferriphilum YSK.</title>
        <authorList>
            <person name="Guo X."/>
            <person name="Yin H."/>
            <person name="Liang Y."/>
            <person name="Hu Q."/>
            <person name="Ma L."/>
            <person name="Xiao Y."/>
            <person name="Zhang X."/>
            <person name="Qiu G."/>
            <person name="Liu X."/>
        </authorList>
    </citation>
    <scope>NUCLEOTIDE SEQUENCE [LARGE SCALE GENOMIC DNA]</scope>
    <source>
        <strain evidence="6">YSK</strain>
    </source>
</reference>
<dbReference type="Pfam" id="PF00034">
    <property type="entry name" value="Cytochrom_C"/>
    <property type="match status" value="1"/>
</dbReference>
<dbReference type="Gene3D" id="1.10.760.10">
    <property type="entry name" value="Cytochrome c-like domain"/>
    <property type="match status" value="1"/>
</dbReference>
<dbReference type="HOGENOM" id="CLU_092326_0_0_0"/>
<evidence type="ECO:0000256" key="3">
    <source>
        <dbReference type="ARBA" id="ARBA00023004"/>
    </source>
</evidence>
<dbReference type="Proteomes" id="UP000027059">
    <property type="component" value="Chromosome"/>
</dbReference>
<sequence length="321" mass="35903">MKTKIYVLFFLSTLLVAGSIAYDMYKNSHTSWMVYQREYYKLLAKKTNKPALANSPLQIVQTWNVILNRADRCQTCHMGINIPIFKDAPEPFTAHPDLSGFMHKHPFGKFGCTVCHDGNGLATTVQSAHGFNVTLDYQPKFGPFAEASCTKCHTDLYNAGVNPPMTPYLNLAKKTINQKGCGSCHSMVQFNLHGVLAPDLSGFGSRTELGFYNVHLFEYVNGIHSEREWEWEHFKNPRRISPGVPAFKVPPTIMPNFHLTDEQTTALTTWVLGLVDPAVITIPQTYLPVERSQGRPVPIPVTKGNIGAIPDSAYKKVAFKQ</sequence>
<dbReference type="GO" id="GO:0020037">
    <property type="term" value="F:heme binding"/>
    <property type="evidence" value="ECO:0007669"/>
    <property type="project" value="InterPro"/>
</dbReference>
<dbReference type="SUPFAM" id="SSF48695">
    <property type="entry name" value="Multiheme cytochromes"/>
    <property type="match status" value="1"/>
</dbReference>
<keyword evidence="2" id="KW-0479">Metal-binding</keyword>
<accession>A0A059XV08</accession>
<name>A0A059XV08_9BACT</name>
<proteinExistence type="predicted"/>
<keyword evidence="6" id="KW-1185">Reference proteome</keyword>
<dbReference type="GO" id="GO:0046872">
    <property type="term" value="F:metal ion binding"/>
    <property type="evidence" value="ECO:0007669"/>
    <property type="project" value="UniProtKB-KW"/>
</dbReference>
<evidence type="ECO:0000259" key="4">
    <source>
        <dbReference type="Pfam" id="PF00034"/>
    </source>
</evidence>
<dbReference type="InterPro" id="IPR036280">
    <property type="entry name" value="Multihaem_cyt_sf"/>
</dbReference>
<feature type="domain" description="Cytochrome c" evidence="4">
    <location>
        <begin position="174"/>
        <end position="273"/>
    </location>
</feature>
<evidence type="ECO:0000313" key="6">
    <source>
        <dbReference type="Proteomes" id="UP000027059"/>
    </source>
</evidence>
<dbReference type="KEGG" id="lfp:Y981_09825"/>
<dbReference type="CDD" id="cd08168">
    <property type="entry name" value="Cytochrom_C3"/>
    <property type="match status" value="1"/>
</dbReference>
<dbReference type="InterPro" id="IPR036909">
    <property type="entry name" value="Cyt_c-like_dom_sf"/>
</dbReference>
<gene>
    <name evidence="5" type="ORF">Y981_09825</name>
</gene>
<dbReference type="OrthoDB" id="9804649at2"/>
<dbReference type="RefSeq" id="WP_023525064.1">
    <property type="nucleotide sequence ID" value="NZ_CP007243.1"/>
</dbReference>
<evidence type="ECO:0000256" key="1">
    <source>
        <dbReference type="ARBA" id="ARBA00022617"/>
    </source>
</evidence>
<reference evidence="5 6" key="2">
    <citation type="journal article" date="2015" name="Biomed. Res. Int.">
        <title>Effects of Arsenite Resistance on the Growth and Functional Gene Expression of Leptospirillum ferriphilum and Acidithiobacillus thiooxidans in Pure Culture and Coculture.</title>
        <authorList>
            <person name="Jiang H."/>
            <person name="Liang Y."/>
            <person name="Yin H."/>
            <person name="Xiao Y."/>
            <person name="Guo X."/>
            <person name="Xu Y."/>
            <person name="Hu Q."/>
            <person name="Liu H."/>
            <person name="Liu X."/>
        </authorList>
    </citation>
    <scope>NUCLEOTIDE SEQUENCE [LARGE SCALE GENOMIC DNA]</scope>
    <source>
        <strain evidence="5 6">YSK</strain>
    </source>
</reference>
<evidence type="ECO:0000256" key="2">
    <source>
        <dbReference type="ARBA" id="ARBA00022723"/>
    </source>
</evidence>
<evidence type="ECO:0000313" key="5">
    <source>
        <dbReference type="EMBL" id="AIA30925.1"/>
    </source>
</evidence>
<keyword evidence="1" id="KW-0349">Heme</keyword>
<dbReference type="AlphaFoldDB" id="A0A059XV08"/>
<dbReference type="GO" id="GO:0009055">
    <property type="term" value="F:electron transfer activity"/>
    <property type="evidence" value="ECO:0007669"/>
    <property type="project" value="InterPro"/>
</dbReference>
<dbReference type="EMBL" id="CP007243">
    <property type="protein sequence ID" value="AIA30925.1"/>
    <property type="molecule type" value="Genomic_DNA"/>
</dbReference>
<organism evidence="5 6">
    <name type="scientific">Leptospirillum ferriphilum YSK</name>
    <dbReference type="NCBI Taxonomy" id="1441628"/>
    <lineage>
        <taxon>Bacteria</taxon>
        <taxon>Pseudomonadati</taxon>
        <taxon>Nitrospirota</taxon>
        <taxon>Nitrospiria</taxon>
        <taxon>Nitrospirales</taxon>
        <taxon>Nitrospiraceae</taxon>
        <taxon>Leptospirillum</taxon>
    </lineage>
</organism>
<dbReference type="InterPro" id="IPR009056">
    <property type="entry name" value="Cyt_c-like_dom"/>
</dbReference>
<dbReference type="SUPFAM" id="SSF46626">
    <property type="entry name" value="Cytochrome c"/>
    <property type="match status" value="1"/>
</dbReference>
<keyword evidence="3" id="KW-0408">Iron</keyword>